<keyword evidence="1" id="KW-0812">Transmembrane</keyword>
<dbReference type="EMBL" id="CP019070">
    <property type="protein sequence ID" value="APW64996.1"/>
    <property type="molecule type" value="Genomic_DNA"/>
</dbReference>
<dbReference type="RefSeq" id="WP_076084504.1">
    <property type="nucleotide sequence ID" value="NZ_CP019070.1"/>
</dbReference>
<dbReference type="AlphaFoldDB" id="A0A1P8KKG0"/>
<evidence type="ECO:0000256" key="1">
    <source>
        <dbReference type="SAM" id="Phobius"/>
    </source>
</evidence>
<organism evidence="2 3">
    <name type="scientific">Poseidonibacter parvus</name>
    <dbReference type="NCBI Taxonomy" id="1850254"/>
    <lineage>
        <taxon>Bacteria</taxon>
        <taxon>Pseudomonadati</taxon>
        <taxon>Campylobacterota</taxon>
        <taxon>Epsilonproteobacteria</taxon>
        <taxon>Campylobacterales</taxon>
        <taxon>Arcobacteraceae</taxon>
        <taxon>Poseidonibacter</taxon>
    </lineage>
</organism>
<dbReference type="OrthoDB" id="5348560at2"/>
<dbReference type="Proteomes" id="UP000186074">
    <property type="component" value="Chromosome"/>
</dbReference>
<name>A0A1P8KKG0_9BACT</name>
<gene>
    <name evidence="2" type="ORF">LPB137_03675</name>
</gene>
<evidence type="ECO:0000313" key="3">
    <source>
        <dbReference type="Proteomes" id="UP000186074"/>
    </source>
</evidence>
<evidence type="ECO:0000313" key="2">
    <source>
        <dbReference type="EMBL" id="APW64996.1"/>
    </source>
</evidence>
<dbReference type="STRING" id="1850254.LPB137_03675"/>
<feature type="transmembrane region" description="Helical" evidence="1">
    <location>
        <begin position="7"/>
        <end position="27"/>
    </location>
</feature>
<protein>
    <recommendedName>
        <fullName evidence="4">Prepilin-type N-terminal cleavage/methylation domain-containing protein</fullName>
    </recommendedName>
</protein>
<proteinExistence type="predicted"/>
<evidence type="ECO:0008006" key="4">
    <source>
        <dbReference type="Google" id="ProtNLM"/>
    </source>
</evidence>
<accession>A0A1P8KKG0</accession>
<sequence>MKNSFTILEIILSILISSLVIINTSYFSNELFQTNKNMQKVEELKLDLLSTKIFLQKNNQNLENTLSYSNDTIYFKTNILLKDVSDFTISKKENYYEITLELEEKIKENWKIRL</sequence>
<reference evidence="2 3" key="1">
    <citation type="submission" date="2017-01" db="EMBL/GenBank/DDBJ databases">
        <title>Genome sequencing of Arcobacter sp. LPB0137.</title>
        <authorList>
            <person name="Lee G.-W."/>
            <person name="Yi H."/>
        </authorList>
    </citation>
    <scope>NUCLEOTIDE SEQUENCE [LARGE SCALE GENOMIC DNA]</scope>
    <source>
        <strain evidence="2 3">LPB0137</strain>
    </source>
</reference>
<dbReference type="KEGG" id="alp:LPB137_03675"/>
<keyword evidence="3" id="KW-1185">Reference proteome</keyword>
<keyword evidence="1" id="KW-0472">Membrane</keyword>
<keyword evidence="1" id="KW-1133">Transmembrane helix</keyword>